<keyword evidence="3" id="KW-0479">Metal-binding</keyword>
<dbReference type="PROSITE" id="PS50013">
    <property type="entry name" value="CHROMO_2"/>
    <property type="match status" value="1"/>
</dbReference>
<dbReference type="InterPro" id="IPR012337">
    <property type="entry name" value="RNaseH-like_sf"/>
</dbReference>
<dbReference type="PANTHER" id="PTHR37984:SF5">
    <property type="entry name" value="PROTEIN NYNRIN-LIKE"/>
    <property type="match status" value="1"/>
</dbReference>
<evidence type="ECO:0000259" key="14">
    <source>
        <dbReference type="PROSITE" id="PS50013"/>
    </source>
</evidence>
<dbReference type="Gene3D" id="3.30.420.10">
    <property type="entry name" value="Ribonuclease H-like superfamily/Ribonuclease H"/>
    <property type="match status" value="1"/>
</dbReference>
<keyword evidence="4" id="KW-0064">Aspartyl protease</keyword>
<accession>A0AAE0QZ27</accession>
<dbReference type="GO" id="GO:0003964">
    <property type="term" value="F:RNA-directed DNA polymerase activity"/>
    <property type="evidence" value="ECO:0007669"/>
    <property type="project" value="UniProtKB-KW"/>
</dbReference>
<evidence type="ECO:0000256" key="9">
    <source>
        <dbReference type="ARBA" id="ARBA00022932"/>
    </source>
</evidence>
<evidence type="ECO:0000313" key="16">
    <source>
        <dbReference type="Proteomes" id="UP001274896"/>
    </source>
</evidence>
<comment type="caution">
    <text evidence="15">The sequence shown here is derived from an EMBL/GenBank/DDBJ whole genome shotgun (WGS) entry which is preliminary data.</text>
</comment>
<proteinExistence type="predicted"/>
<evidence type="ECO:0000256" key="10">
    <source>
        <dbReference type="ARBA" id="ARBA00023125"/>
    </source>
</evidence>
<dbReference type="InterPro" id="IPR023780">
    <property type="entry name" value="Chromo_domain"/>
</dbReference>
<reference evidence="15" key="1">
    <citation type="submission" date="2023-06" db="EMBL/GenBank/DDBJ databases">
        <title>Male Hemibagrus guttatus genome.</title>
        <authorList>
            <person name="Bian C."/>
        </authorList>
    </citation>
    <scope>NUCLEOTIDE SEQUENCE</scope>
    <source>
        <strain evidence="15">Male_cb2023</strain>
        <tissue evidence="15">Muscle</tissue>
    </source>
</reference>
<dbReference type="GO" id="GO:0004190">
    <property type="term" value="F:aspartic-type endopeptidase activity"/>
    <property type="evidence" value="ECO:0007669"/>
    <property type="project" value="UniProtKB-KW"/>
</dbReference>
<dbReference type="Pfam" id="PF00385">
    <property type="entry name" value="Chromo"/>
    <property type="match status" value="1"/>
</dbReference>
<dbReference type="Gene3D" id="1.10.340.70">
    <property type="match status" value="1"/>
</dbReference>
<evidence type="ECO:0000256" key="4">
    <source>
        <dbReference type="ARBA" id="ARBA00022750"/>
    </source>
</evidence>
<dbReference type="GO" id="GO:0046872">
    <property type="term" value="F:metal ion binding"/>
    <property type="evidence" value="ECO:0007669"/>
    <property type="project" value="UniProtKB-KW"/>
</dbReference>
<protein>
    <recommendedName>
        <fullName evidence="12">Gypsy retrotransposon integrase-like protein 1</fullName>
    </recommendedName>
</protein>
<evidence type="ECO:0000256" key="5">
    <source>
        <dbReference type="ARBA" id="ARBA00022801"/>
    </source>
</evidence>
<keyword evidence="16" id="KW-1185">Reference proteome</keyword>
<keyword evidence="5" id="KW-0378">Hydrolase</keyword>
<evidence type="ECO:0000256" key="2">
    <source>
        <dbReference type="ARBA" id="ARBA00022670"/>
    </source>
</evidence>
<dbReference type="SUPFAM" id="SSF54160">
    <property type="entry name" value="Chromo domain-like"/>
    <property type="match status" value="1"/>
</dbReference>
<keyword evidence="8" id="KW-0695">RNA-directed DNA polymerase</keyword>
<keyword evidence="7" id="KW-0229">DNA integration</keyword>
<dbReference type="SUPFAM" id="SSF53098">
    <property type="entry name" value="Ribonuclease H-like"/>
    <property type="match status" value="1"/>
</dbReference>
<keyword evidence="11" id="KW-0233">DNA recombination</keyword>
<evidence type="ECO:0000256" key="7">
    <source>
        <dbReference type="ARBA" id="ARBA00022908"/>
    </source>
</evidence>
<gene>
    <name evidence="15" type="ORF">QTP70_002622</name>
</gene>
<dbReference type="InterPro" id="IPR043502">
    <property type="entry name" value="DNA/RNA_pol_sf"/>
</dbReference>
<keyword evidence="6" id="KW-0460">Magnesium</keyword>
<dbReference type="InterPro" id="IPR000953">
    <property type="entry name" value="Chromo/chromo_shadow_dom"/>
</dbReference>
<dbReference type="Pfam" id="PF24626">
    <property type="entry name" value="SH3_Tf2-1"/>
    <property type="match status" value="1"/>
</dbReference>
<evidence type="ECO:0000256" key="12">
    <source>
        <dbReference type="ARBA" id="ARBA00039658"/>
    </source>
</evidence>
<name>A0AAE0QZ27_9TELE</name>
<keyword evidence="13" id="KW-0472">Membrane</keyword>
<evidence type="ECO:0000256" key="6">
    <source>
        <dbReference type="ARBA" id="ARBA00022842"/>
    </source>
</evidence>
<dbReference type="GO" id="GO:0003887">
    <property type="term" value="F:DNA-directed DNA polymerase activity"/>
    <property type="evidence" value="ECO:0007669"/>
    <property type="project" value="UniProtKB-KW"/>
</dbReference>
<evidence type="ECO:0000256" key="1">
    <source>
        <dbReference type="ARBA" id="ARBA00004123"/>
    </source>
</evidence>
<sequence>MEQARAAFAQLKRSFTTVPILRHPDPDLPFIVKVDASSCRIEAVLSQHRRNPGKVYPSAYFSLKLTPLHPRVLRWVYEAPSSGHPGIRHTTTLICNRFWWPSLSQDVEEYVESCATCAKSRMSCQLPTGLLELLPIPRWPSSHMAVDFIIDLPDSGGYSMILVEIDWFSKACWLVPLKGLPTAMETATALFKQVFHTYGIPEDSEYAQNSLTHLSTGPTPIQCILDYQPPLFSWSGEPSDMPAVDVWAHHSQEVWESAHVHLQWAIQWQRIKVDHHSPRFIGPFRIIRQINLVMYRLLLPSSYRISPSFHVSLLKPAHPWHNNLPTCSEPPPPLDINGARAYRVNTLLNSWCHRNRLRYLVDWEGHSPEECSWVNANDILDPSLVEKFHCLHPNRRCNATGSLFGTFVAILPSLHFPQLLVLGLSALLLPLTTHASTLLLLKQMNCDHARHSALLYSGSTNTAWKIKVQHFPY</sequence>
<keyword evidence="13" id="KW-0812">Transmembrane</keyword>
<dbReference type="Gene3D" id="2.40.50.40">
    <property type="match status" value="1"/>
</dbReference>
<evidence type="ECO:0000256" key="13">
    <source>
        <dbReference type="SAM" id="Phobius"/>
    </source>
</evidence>
<keyword evidence="13" id="KW-1133">Transmembrane helix</keyword>
<dbReference type="Proteomes" id="UP001274896">
    <property type="component" value="Unassembled WGS sequence"/>
</dbReference>
<organism evidence="15 16">
    <name type="scientific">Hemibagrus guttatus</name>
    <dbReference type="NCBI Taxonomy" id="175788"/>
    <lineage>
        <taxon>Eukaryota</taxon>
        <taxon>Metazoa</taxon>
        <taxon>Chordata</taxon>
        <taxon>Craniata</taxon>
        <taxon>Vertebrata</taxon>
        <taxon>Euteleostomi</taxon>
        <taxon>Actinopterygii</taxon>
        <taxon>Neopterygii</taxon>
        <taxon>Teleostei</taxon>
        <taxon>Ostariophysi</taxon>
        <taxon>Siluriformes</taxon>
        <taxon>Bagridae</taxon>
        <taxon>Hemibagrus</taxon>
    </lineage>
</organism>
<dbReference type="GO" id="GO:0006508">
    <property type="term" value="P:proteolysis"/>
    <property type="evidence" value="ECO:0007669"/>
    <property type="project" value="UniProtKB-KW"/>
</dbReference>
<dbReference type="GO" id="GO:0006310">
    <property type="term" value="P:DNA recombination"/>
    <property type="evidence" value="ECO:0007669"/>
    <property type="project" value="UniProtKB-KW"/>
</dbReference>
<evidence type="ECO:0000256" key="3">
    <source>
        <dbReference type="ARBA" id="ARBA00022723"/>
    </source>
</evidence>
<dbReference type="InterPro" id="IPR036397">
    <property type="entry name" value="RNaseH_sf"/>
</dbReference>
<dbReference type="Pfam" id="PF17921">
    <property type="entry name" value="Integrase_H2C2"/>
    <property type="match status" value="1"/>
</dbReference>
<keyword evidence="2" id="KW-0645">Protease</keyword>
<keyword evidence="9" id="KW-0548">Nucleotidyltransferase</keyword>
<comment type="subcellular location">
    <subcellularLocation>
        <location evidence="1">Nucleus</location>
    </subcellularLocation>
</comment>
<dbReference type="GO" id="GO:0015074">
    <property type="term" value="P:DNA integration"/>
    <property type="evidence" value="ECO:0007669"/>
    <property type="project" value="UniProtKB-KW"/>
</dbReference>
<evidence type="ECO:0000256" key="8">
    <source>
        <dbReference type="ARBA" id="ARBA00022918"/>
    </source>
</evidence>
<dbReference type="SUPFAM" id="SSF56672">
    <property type="entry name" value="DNA/RNA polymerases"/>
    <property type="match status" value="1"/>
</dbReference>
<feature type="transmembrane region" description="Helical" evidence="13">
    <location>
        <begin position="419"/>
        <end position="441"/>
    </location>
</feature>
<keyword evidence="10" id="KW-0238">DNA-binding</keyword>
<dbReference type="EMBL" id="JAUCMX010000008">
    <property type="protein sequence ID" value="KAK3537196.1"/>
    <property type="molecule type" value="Genomic_DNA"/>
</dbReference>
<dbReference type="InterPro" id="IPR016197">
    <property type="entry name" value="Chromo-like_dom_sf"/>
</dbReference>
<dbReference type="PANTHER" id="PTHR37984">
    <property type="entry name" value="PROTEIN CBG26694"/>
    <property type="match status" value="1"/>
</dbReference>
<dbReference type="GO" id="GO:0005634">
    <property type="term" value="C:nucleus"/>
    <property type="evidence" value="ECO:0007669"/>
    <property type="project" value="UniProtKB-SubCell"/>
</dbReference>
<dbReference type="InterPro" id="IPR056924">
    <property type="entry name" value="SH3_Tf2-1"/>
</dbReference>
<dbReference type="AlphaFoldDB" id="A0AAE0QZ27"/>
<keyword evidence="9" id="KW-0808">Transferase</keyword>
<dbReference type="InterPro" id="IPR041588">
    <property type="entry name" value="Integrase_H2C2"/>
</dbReference>
<evidence type="ECO:0000313" key="15">
    <source>
        <dbReference type="EMBL" id="KAK3537196.1"/>
    </source>
</evidence>
<keyword evidence="9" id="KW-0239">DNA-directed DNA polymerase</keyword>
<dbReference type="GO" id="GO:0003677">
    <property type="term" value="F:DNA binding"/>
    <property type="evidence" value="ECO:0007669"/>
    <property type="project" value="UniProtKB-KW"/>
</dbReference>
<evidence type="ECO:0000256" key="11">
    <source>
        <dbReference type="ARBA" id="ARBA00023172"/>
    </source>
</evidence>
<dbReference type="InterPro" id="IPR050951">
    <property type="entry name" value="Retrovirus_Pol_polyprotein"/>
</dbReference>
<feature type="domain" description="Chromo" evidence="14">
    <location>
        <begin position="342"/>
        <end position="389"/>
    </location>
</feature>